<gene>
    <name evidence="1" type="ORF">JK358_35300</name>
</gene>
<sequence>MAVLIYYRRIRESATEVEYAVGGAADNLDRTLIIDKAAPELQVDQLTDGVIFRALVRIIGSFRRDRQWPPHGMIAS</sequence>
<name>A0ABS1MHD8_9NOCA</name>
<reference evidence="1 2" key="1">
    <citation type="submission" date="2021-01" db="EMBL/GenBank/DDBJ databases">
        <title>WGS of actinomycetes isolated from Thailand.</title>
        <authorList>
            <person name="Thawai C."/>
        </authorList>
    </citation>
    <scope>NUCLEOTIDE SEQUENCE [LARGE SCALE GENOMIC DNA]</scope>
    <source>
        <strain evidence="1 2">LPG 2</strain>
    </source>
</reference>
<accession>A0ABS1MHD8</accession>
<proteinExistence type="predicted"/>
<keyword evidence="2" id="KW-1185">Reference proteome</keyword>
<protein>
    <submittedName>
        <fullName evidence="1">Uncharacterized protein</fullName>
    </submittedName>
</protein>
<dbReference type="RefSeq" id="WP_201956937.1">
    <property type="nucleotide sequence ID" value="NZ_JAERRJ010000018.1"/>
</dbReference>
<comment type="caution">
    <text evidence="1">The sequence shown here is derived from an EMBL/GenBank/DDBJ whole genome shotgun (WGS) entry which is preliminary data.</text>
</comment>
<dbReference type="EMBL" id="JAERRJ010000018">
    <property type="protein sequence ID" value="MBL1079684.1"/>
    <property type="molecule type" value="Genomic_DNA"/>
</dbReference>
<organism evidence="1 2">
    <name type="scientific">Nocardia acididurans</name>
    <dbReference type="NCBI Taxonomy" id="2802282"/>
    <lineage>
        <taxon>Bacteria</taxon>
        <taxon>Bacillati</taxon>
        <taxon>Actinomycetota</taxon>
        <taxon>Actinomycetes</taxon>
        <taxon>Mycobacteriales</taxon>
        <taxon>Nocardiaceae</taxon>
        <taxon>Nocardia</taxon>
    </lineage>
</organism>
<evidence type="ECO:0000313" key="1">
    <source>
        <dbReference type="EMBL" id="MBL1079684.1"/>
    </source>
</evidence>
<evidence type="ECO:0000313" key="2">
    <source>
        <dbReference type="Proteomes" id="UP000602198"/>
    </source>
</evidence>
<dbReference type="Proteomes" id="UP000602198">
    <property type="component" value="Unassembled WGS sequence"/>
</dbReference>